<feature type="domain" description="Fungal-type protein kinase" evidence="2">
    <location>
        <begin position="193"/>
        <end position="308"/>
    </location>
</feature>
<evidence type="ECO:0000313" key="3">
    <source>
        <dbReference type="EMBL" id="THV03614.1"/>
    </source>
</evidence>
<gene>
    <name evidence="3" type="ORF">K435DRAFT_962333</name>
</gene>
<evidence type="ECO:0000259" key="2">
    <source>
        <dbReference type="Pfam" id="PF17667"/>
    </source>
</evidence>
<dbReference type="PANTHER" id="PTHR38248">
    <property type="entry name" value="FUNK1 6"/>
    <property type="match status" value="1"/>
</dbReference>
<keyword evidence="4" id="KW-1185">Reference proteome</keyword>
<sequence length="514" mass="59281">MSLNAILKRNLTDHSTTAVKNDLQKNTYLVDREDFLQRFFPSDDDDTVRRTYNALASDESYVNGRWTLLPESPGNQESAYYEPFALILNRIHQEYDKSKRADNSNWAKSRRLWLNRHSENPASIIRAASRRPGIANLFIDEAQLDTFSKELESSIEELEKQRQTKEATESSTSQTSKDDPDPKGSEHAERILAYWLRVAAVVEIRTKKSDMTSQEYQHTLEQLTGYLRRMFREQHDRMFVFGLILFHDSLSLWYCDRSGLLGVDRFIDINQEPELFIRVIARLSTMSPTELGWDPTMKVYSSDGQHAYSHSLEIGVVWENFVRSTYLYRTRWVIKINDEEYVTIRALSLSCAEAMWGRGQSLLSSNRGVLFPTIGTPQHEDNPMATEERNLTIRSEASVYYHAHSNQDEDMKIGRLNAHEEVADTRTFRDFQRGIQHIPRDNTHQPTSAKRDMAGLDALPVDLIVHPCYQLFRLGLNHASVPLFTDSALSKRSRTGQPPIRVVMSSRGVPAQWE</sequence>
<feature type="compositionally biased region" description="Basic and acidic residues" evidence="1">
    <location>
        <begin position="176"/>
        <end position="185"/>
    </location>
</feature>
<dbReference type="OrthoDB" id="312874at2759"/>
<feature type="region of interest" description="Disordered" evidence="1">
    <location>
        <begin position="155"/>
        <end position="185"/>
    </location>
</feature>
<reference evidence="3 4" key="1">
    <citation type="journal article" date="2019" name="Nat. Ecol. Evol.">
        <title>Megaphylogeny resolves global patterns of mushroom evolution.</title>
        <authorList>
            <person name="Varga T."/>
            <person name="Krizsan K."/>
            <person name="Foldi C."/>
            <person name="Dima B."/>
            <person name="Sanchez-Garcia M."/>
            <person name="Sanchez-Ramirez S."/>
            <person name="Szollosi G.J."/>
            <person name="Szarkandi J.G."/>
            <person name="Papp V."/>
            <person name="Albert L."/>
            <person name="Andreopoulos W."/>
            <person name="Angelini C."/>
            <person name="Antonin V."/>
            <person name="Barry K.W."/>
            <person name="Bougher N.L."/>
            <person name="Buchanan P."/>
            <person name="Buyck B."/>
            <person name="Bense V."/>
            <person name="Catcheside P."/>
            <person name="Chovatia M."/>
            <person name="Cooper J."/>
            <person name="Damon W."/>
            <person name="Desjardin D."/>
            <person name="Finy P."/>
            <person name="Geml J."/>
            <person name="Haridas S."/>
            <person name="Hughes K."/>
            <person name="Justo A."/>
            <person name="Karasinski D."/>
            <person name="Kautmanova I."/>
            <person name="Kiss B."/>
            <person name="Kocsube S."/>
            <person name="Kotiranta H."/>
            <person name="LaButti K.M."/>
            <person name="Lechner B.E."/>
            <person name="Liimatainen K."/>
            <person name="Lipzen A."/>
            <person name="Lukacs Z."/>
            <person name="Mihaltcheva S."/>
            <person name="Morgado L.N."/>
            <person name="Niskanen T."/>
            <person name="Noordeloos M.E."/>
            <person name="Ohm R.A."/>
            <person name="Ortiz-Santana B."/>
            <person name="Ovrebo C."/>
            <person name="Racz N."/>
            <person name="Riley R."/>
            <person name="Savchenko A."/>
            <person name="Shiryaev A."/>
            <person name="Soop K."/>
            <person name="Spirin V."/>
            <person name="Szebenyi C."/>
            <person name="Tomsovsky M."/>
            <person name="Tulloss R.E."/>
            <person name="Uehling J."/>
            <person name="Grigoriev I.V."/>
            <person name="Vagvolgyi C."/>
            <person name="Papp T."/>
            <person name="Martin F.M."/>
            <person name="Miettinen O."/>
            <person name="Hibbett D.S."/>
            <person name="Nagy L.G."/>
        </authorList>
    </citation>
    <scope>NUCLEOTIDE SEQUENCE [LARGE SCALE GENOMIC DNA]</scope>
    <source>
        <strain evidence="3 4">CBS 962.96</strain>
    </source>
</reference>
<feature type="compositionally biased region" description="Basic and acidic residues" evidence="1">
    <location>
        <begin position="155"/>
        <end position="168"/>
    </location>
</feature>
<dbReference type="Pfam" id="PF17667">
    <property type="entry name" value="Pkinase_fungal"/>
    <property type="match status" value="1"/>
</dbReference>
<proteinExistence type="predicted"/>
<evidence type="ECO:0000313" key="4">
    <source>
        <dbReference type="Proteomes" id="UP000297245"/>
    </source>
</evidence>
<dbReference type="PANTHER" id="PTHR38248:SF2">
    <property type="entry name" value="FUNK1 11"/>
    <property type="match status" value="1"/>
</dbReference>
<name>A0A4S8MMW4_DENBC</name>
<organism evidence="3 4">
    <name type="scientific">Dendrothele bispora (strain CBS 962.96)</name>
    <dbReference type="NCBI Taxonomy" id="1314807"/>
    <lineage>
        <taxon>Eukaryota</taxon>
        <taxon>Fungi</taxon>
        <taxon>Dikarya</taxon>
        <taxon>Basidiomycota</taxon>
        <taxon>Agaricomycotina</taxon>
        <taxon>Agaricomycetes</taxon>
        <taxon>Agaricomycetidae</taxon>
        <taxon>Agaricales</taxon>
        <taxon>Agaricales incertae sedis</taxon>
        <taxon>Dendrothele</taxon>
    </lineage>
</organism>
<dbReference type="AlphaFoldDB" id="A0A4S8MMW4"/>
<protein>
    <recommendedName>
        <fullName evidence="2">Fungal-type protein kinase domain-containing protein</fullName>
    </recommendedName>
</protein>
<dbReference type="InterPro" id="IPR040976">
    <property type="entry name" value="Pkinase_fungal"/>
</dbReference>
<evidence type="ECO:0000256" key="1">
    <source>
        <dbReference type="SAM" id="MobiDB-lite"/>
    </source>
</evidence>
<accession>A0A4S8MMW4</accession>
<dbReference type="Proteomes" id="UP000297245">
    <property type="component" value="Unassembled WGS sequence"/>
</dbReference>
<dbReference type="EMBL" id="ML179065">
    <property type="protein sequence ID" value="THV03614.1"/>
    <property type="molecule type" value="Genomic_DNA"/>
</dbReference>